<reference evidence="4" key="3">
    <citation type="submission" date="2025-04" db="UniProtKB">
        <authorList>
            <consortium name="RefSeq"/>
        </authorList>
    </citation>
    <scope>IDENTIFICATION</scope>
    <source>
        <strain evidence="4">CBS 304.34</strain>
    </source>
</reference>
<reference evidence="2 4" key="1">
    <citation type="journal article" date="2020" name="Stud. Mycol.">
        <title>101 Dothideomycetes genomes: a test case for predicting lifestyles and emergence of pathogens.</title>
        <authorList>
            <person name="Haridas S."/>
            <person name="Albert R."/>
            <person name="Binder M."/>
            <person name="Bloem J."/>
            <person name="Labutti K."/>
            <person name="Salamov A."/>
            <person name="Andreopoulos B."/>
            <person name="Baker S."/>
            <person name="Barry K."/>
            <person name="Bills G."/>
            <person name="Bluhm B."/>
            <person name="Cannon C."/>
            <person name="Castanera R."/>
            <person name="Culley D."/>
            <person name="Daum C."/>
            <person name="Ezra D."/>
            <person name="Gonzalez J."/>
            <person name="Henrissat B."/>
            <person name="Kuo A."/>
            <person name="Liang C."/>
            <person name="Lipzen A."/>
            <person name="Lutzoni F."/>
            <person name="Magnuson J."/>
            <person name="Mondo S."/>
            <person name="Nolan M."/>
            <person name="Ohm R."/>
            <person name="Pangilinan J."/>
            <person name="Park H.-J."/>
            <person name="Ramirez L."/>
            <person name="Alfaro M."/>
            <person name="Sun H."/>
            <person name="Tritt A."/>
            <person name="Yoshinaga Y."/>
            <person name="Zwiers L.-H."/>
            <person name="Turgeon B."/>
            <person name="Goodwin S."/>
            <person name="Spatafora J."/>
            <person name="Crous P."/>
            <person name="Grigoriev I."/>
        </authorList>
    </citation>
    <scope>NUCLEOTIDE SEQUENCE</scope>
    <source>
        <strain evidence="2 4">CBS 304.34</strain>
    </source>
</reference>
<evidence type="ECO:0000256" key="1">
    <source>
        <dbReference type="SAM" id="MobiDB-lite"/>
    </source>
</evidence>
<dbReference type="EMBL" id="MU003716">
    <property type="protein sequence ID" value="KAF2803734.1"/>
    <property type="molecule type" value="Genomic_DNA"/>
</dbReference>
<evidence type="ECO:0000313" key="2">
    <source>
        <dbReference type="EMBL" id="KAF2803734.1"/>
    </source>
</evidence>
<evidence type="ECO:0000313" key="4">
    <source>
        <dbReference type="RefSeq" id="XP_033570698.1"/>
    </source>
</evidence>
<protein>
    <submittedName>
        <fullName evidence="2 4">Uncharacterized protein</fullName>
    </submittedName>
</protein>
<dbReference type="AlphaFoldDB" id="A0A6A6Y6T7"/>
<gene>
    <name evidence="2 4" type="ORF">BDZ99DRAFT_526210</name>
</gene>
<dbReference type="RefSeq" id="XP_033570698.1">
    <property type="nucleotide sequence ID" value="XM_033726116.1"/>
</dbReference>
<dbReference type="GeneID" id="54467009"/>
<reference evidence="4" key="2">
    <citation type="submission" date="2020-04" db="EMBL/GenBank/DDBJ databases">
        <authorList>
            <consortium name="NCBI Genome Project"/>
        </authorList>
    </citation>
    <scope>NUCLEOTIDE SEQUENCE</scope>
    <source>
        <strain evidence="4">CBS 304.34</strain>
    </source>
</reference>
<name>A0A6A6Y6T7_9PEZI</name>
<keyword evidence="3" id="KW-1185">Reference proteome</keyword>
<accession>A0A6A6Y6T7</accession>
<organism evidence="2">
    <name type="scientific">Mytilinidion resinicola</name>
    <dbReference type="NCBI Taxonomy" id="574789"/>
    <lineage>
        <taxon>Eukaryota</taxon>
        <taxon>Fungi</taxon>
        <taxon>Dikarya</taxon>
        <taxon>Ascomycota</taxon>
        <taxon>Pezizomycotina</taxon>
        <taxon>Dothideomycetes</taxon>
        <taxon>Pleosporomycetidae</taxon>
        <taxon>Mytilinidiales</taxon>
        <taxon>Mytilinidiaceae</taxon>
        <taxon>Mytilinidion</taxon>
    </lineage>
</organism>
<feature type="region of interest" description="Disordered" evidence="1">
    <location>
        <begin position="244"/>
        <end position="263"/>
    </location>
</feature>
<dbReference type="OrthoDB" id="10590485at2759"/>
<proteinExistence type="predicted"/>
<sequence>MDAPEKNLHPSLSQLPATLSVAVTATQAVSDNLELLSRFRRCGQILQRPEMKGLRPERVASPPQASIHASIKPLRQRCAQRIAPSTPLQSSFIYKAAVPDPMAIAKPRRGRCPVVVQPLRTPTNVFACETASVSVCLTELEPLRILARASRLSLPLQLPSSGWSRSCCTDGMHRWRSRRLVQDSVLSIETPARGPQRSWRELIAPASVQREREAALAAGQRGLLRTVAVSRPLTSFVRCHDLAGRPPSHDVPPTATCPRPPSQAALRPERAEHFTVGSHIAHRPRQHTIGSLPAARAASHGLDRSCMACIGWGVAPTAFCSPAALWKWTGAGDFMHRIPGGSQRAEGGSLPPKAKLCVPDAISHGPQPRARANSLAQHARIVEECHCSRMYAGCQTPSCPGPSAPPAPGACRLPAPAAVEVWTWVRGGCVEAADAGALPWTAPTCPLDPAQTVPSAATAAC</sequence>
<dbReference type="Proteomes" id="UP000504636">
    <property type="component" value="Unplaced"/>
</dbReference>
<evidence type="ECO:0000313" key="3">
    <source>
        <dbReference type="Proteomes" id="UP000504636"/>
    </source>
</evidence>